<reference evidence="1" key="3">
    <citation type="submission" date="2025-09" db="UniProtKB">
        <authorList>
            <consortium name="Ensembl"/>
        </authorList>
    </citation>
    <scope>IDENTIFICATION</scope>
</reference>
<evidence type="ECO:0000313" key="1">
    <source>
        <dbReference type="Ensembl" id="ENSTGEP00000004248.1"/>
    </source>
</evidence>
<protein>
    <submittedName>
        <fullName evidence="1">Uncharacterized protein</fullName>
    </submittedName>
</protein>
<evidence type="ECO:0000313" key="2">
    <source>
        <dbReference type="Proteomes" id="UP000694411"/>
    </source>
</evidence>
<sequence length="92" mass="10849">MFKSWTINTWFKYQPSDSKICFFPPYFASQTILQETSAMYVFQPIKFTWVLYMVSFKAPFISRNSASFLKSLFFSSLLCSVQTELVWESSSF</sequence>
<reference evidence="1" key="1">
    <citation type="submission" date="2018-05" db="EMBL/GenBank/DDBJ databases">
        <title>Whole genome of Theropithecus gelada.</title>
        <authorList>
            <person name="Chiou K.L."/>
            <person name="Snyder-Mackler N."/>
        </authorList>
    </citation>
    <scope>NUCLEOTIDE SEQUENCE [LARGE SCALE GENOMIC DNA]</scope>
</reference>
<dbReference type="Proteomes" id="UP000694411">
    <property type="component" value="Chromosome 6"/>
</dbReference>
<dbReference type="Ensembl" id="ENSTGET00000005161.1">
    <property type="protein sequence ID" value="ENSTGEP00000004248.1"/>
    <property type="gene ID" value="ENSTGEG00000003557.1"/>
</dbReference>
<proteinExistence type="predicted"/>
<accession>A0A8D2ED06</accession>
<dbReference type="AlphaFoldDB" id="A0A8D2ED06"/>
<reference evidence="1" key="2">
    <citation type="submission" date="2025-08" db="UniProtKB">
        <authorList>
            <consortium name="Ensembl"/>
        </authorList>
    </citation>
    <scope>IDENTIFICATION</scope>
</reference>
<keyword evidence="2" id="KW-1185">Reference proteome</keyword>
<organism evidence="1 2">
    <name type="scientific">Theropithecus gelada</name>
    <name type="common">Gelada baboon</name>
    <dbReference type="NCBI Taxonomy" id="9565"/>
    <lineage>
        <taxon>Eukaryota</taxon>
        <taxon>Metazoa</taxon>
        <taxon>Chordata</taxon>
        <taxon>Craniata</taxon>
        <taxon>Vertebrata</taxon>
        <taxon>Euteleostomi</taxon>
        <taxon>Mammalia</taxon>
        <taxon>Eutheria</taxon>
        <taxon>Euarchontoglires</taxon>
        <taxon>Primates</taxon>
        <taxon>Haplorrhini</taxon>
        <taxon>Catarrhini</taxon>
        <taxon>Cercopithecidae</taxon>
        <taxon>Cercopithecinae</taxon>
        <taxon>Theropithecus</taxon>
    </lineage>
</organism>
<name>A0A8D2ED06_THEGE</name>